<reference evidence="1" key="1">
    <citation type="submission" date="2021-06" db="EMBL/GenBank/DDBJ databases">
        <authorList>
            <person name="Kallberg Y."/>
            <person name="Tangrot J."/>
            <person name="Rosling A."/>
        </authorList>
    </citation>
    <scope>NUCLEOTIDE SEQUENCE</scope>
    <source>
        <strain evidence="1">FL966</strain>
    </source>
</reference>
<dbReference type="Proteomes" id="UP000789759">
    <property type="component" value="Unassembled WGS sequence"/>
</dbReference>
<gene>
    <name evidence="1" type="ORF">CPELLU_LOCUS9658</name>
</gene>
<dbReference type="EMBL" id="CAJVQA010007513">
    <property type="protein sequence ID" value="CAG8657813.1"/>
    <property type="molecule type" value="Genomic_DNA"/>
</dbReference>
<evidence type="ECO:0000313" key="2">
    <source>
        <dbReference type="Proteomes" id="UP000789759"/>
    </source>
</evidence>
<proteinExistence type="predicted"/>
<accession>A0A9N9DYY8</accession>
<dbReference type="AlphaFoldDB" id="A0A9N9DYY8"/>
<feature type="non-terminal residue" evidence="1">
    <location>
        <position position="59"/>
    </location>
</feature>
<comment type="caution">
    <text evidence="1">The sequence shown here is derived from an EMBL/GenBank/DDBJ whole genome shotgun (WGS) entry which is preliminary data.</text>
</comment>
<organism evidence="1 2">
    <name type="scientific">Cetraspora pellucida</name>
    <dbReference type="NCBI Taxonomy" id="1433469"/>
    <lineage>
        <taxon>Eukaryota</taxon>
        <taxon>Fungi</taxon>
        <taxon>Fungi incertae sedis</taxon>
        <taxon>Mucoromycota</taxon>
        <taxon>Glomeromycotina</taxon>
        <taxon>Glomeromycetes</taxon>
        <taxon>Diversisporales</taxon>
        <taxon>Gigasporaceae</taxon>
        <taxon>Cetraspora</taxon>
    </lineage>
</organism>
<dbReference type="OrthoDB" id="2414647at2759"/>
<name>A0A9N9DYY8_9GLOM</name>
<sequence length="59" mass="6970">MQFLSKDLNSLSLAKYFVYKPKTENSQVDRDIQESLTQQTLTSLNNNMPKESKIFNKKW</sequence>
<protein>
    <submittedName>
        <fullName evidence="1">13997_t:CDS:1</fullName>
    </submittedName>
</protein>
<evidence type="ECO:0000313" key="1">
    <source>
        <dbReference type="EMBL" id="CAG8657813.1"/>
    </source>
</evidence>
<keyword evidence="2" id="KW-1185">Reference proteome</keyword>